<accession>A0A1P8MSA1</accession>
<evidence type="ECO:0000313" key="2">
    <source>
        <dbReference type="EMBL" id="APX10931.1"/>
    </source>
</evidence>
<dbReference type="STRING" id="299262.BWR18_03905"/>
<dbReference type="OrthoDB" id="7744460at2"/>
<reference evidence="2 3" key="1">
    <citation type="submission" date="2017-01" db="EMBL/GenBank/DDBJ databases">
        <title>Complete genome of Tateyamaria omphalii DOK1-4 isolated from seawater in Dokdo.</title>
        <authorList>
            <person name="Kim J.H."/>
            <person name="Chi W.-J."/>
        </authorList>
    </citation>
    <scope>NUCLEOTIDE SEQUENCE [LARGE SCALE GENOMIC DNA]</scope>
    <source>
        <strain evidence="2 3">DOK1-4</strain>
    </source>
</reference>
<dbReference type="KEGG" id="tom:BWR18_03905"/>
<name>A0A1P8MSA1_9RHOB</name>
<keyword evidence="1" id="KW-0812">Transmembrane</keyword>
<dbReference type="EMBL" id="CP019312">
    <property type="protein sequence ID" value="APX10931.1"/>
    <property type="molecule type" value="Genomic_DNA"/>
</dbReference>
<keyword evidence="3" id="KW-1185">Reference proteome</keyword>
<organism evidence="2 3">
    <name type="scientific">Tateyamaria omphalii</name>
    <dbReference type="NCBI Taxonomy" id="299262"/>
    <lineage>
        <taxon>Bacteria</taxon>
        <taxon>Pseudomonadati</taxon>
        <taxon>Pseudomonadota</taxon>
        <taxon>Alphaproteobacteria</taxon>
        <taxon>Rhodobacterales</taxon>
        <taxon>Roseobacteraceae</taxon>
        <taxon>Tateyamaria</taxon>
    </lineage>
</organism>
<dbReference type="RefSeq" id="WP_076626798.1">
    <property type="nucleotide sequence ID" value="NZ_CP019312.1"/>
</dbReference>
<evidence type="ECO:0008006" key="4">
    <source>
        <dbReference type="Google" id="ProtNLM"/>
    </source>
</evidence>
<feature type="transmembrane region" description="Helical" evidence="1">
    <location>
        <begin position="100"/>
        <end position="117"/>
    </location>
</feature>
<proteinExistence type="predicted"/>
<dbReference type="AlphaFoldDB" id="A0A1P8MSA1"/>
<protein>
    <recommendedName>
        <fullName evidence="4">Cytochrome b561 bacterial/Ni-hydrogenase domain-containing protein</fullName>
    </recommendedName>
</protein>
<sequence>MRRKATIALHWANFVLLILLVAGGPIPVVAWAFVLTGLGMCGVAMIKGLMNGPGPKLEGALRRAHPWLSRGMYAALGLVAALTAWYMLGGRWGGPALVDLYFYLIAASSLHAIFHLWRHTALGDGALRRITPTALHSIL</sequence>
<dbReference type="Proteomes" id="UP000186336">
    <property type="component" value="Chromosome"/>
</dbReference>
<feature type="transmembrane region" description="Helical" evidence="1">
    <location>
        <begin position="71"/>
        <end position="88"/>
    </location>
</feature>
<feature type="transmembrane region" description="Helical" evidence="1">
    <location>
        <begin position="7"/>
        <end position="24"/>
    </location>
</feature>
<gene>
    <name evidence="2" type="ORF">BWR18_03905</name>
</gene>
<keyword evidence="1" id="KW-0472">Membrane</keyword>
<evidence type="ECO:0000313" key="3">
    <source>
        <dbReference type="Proteomes" id="UP000186336"/>
    </source>
</evidence>
<evidence type="ECO:0000256" key="1">
    <source>
        <dbReference type="SAM" id="Phobius"/>
    </source>
</evidence>
<keyword evidence="1" id="KW-1133">Transmembrane helix</keyword>